<evidence type="ECO:0000313" key="7">
    <source>
        <dbReference type="EMBL" id="MDA0638635.1"/>
    </source>
</evidence>
<proteinExistence type="inferred from homology"/>
<sequence length="430" mass="45345">MEWIDAATAADRLGVKPATLYAYVSRGVLKRRHEGRRSLFDAAEIETLARRGRPRGQPPELVIESAITVLGLDRPYYRGHDALTLARTATFETTAERLWTPDPVPAAPPPLRPAHSGSPASTGRLTDSSSVSPETGAATWEADAEAVRAAVVAQRGLPEPILPLDRLQVIVTVLGAADLLRVQLDPVSVAATGRRLIAGLVDALPAQASPEPARTGPIAGRLWTRLSPHPPSPALLHALEAALVLLADHELAASTLAARVAASARADPYAVVLTGLGVLSGPLHGGASYAAEHLLTEVARSSDAPRVIADWVRRGRRIPGFGHSVYKNGDARATTLLDLVAEAAPDHDRLAAARAVLAEARRRRLPEPNIDFALATLAAVAGLAPGAGEAVFAVARTAGWLAHAMEEYARDSLLRLRASYTGPPIPKPST</sequence>
<dbReference type="Pfam" id="PF00285">
    <property type="entry name" value="Citrate_synt"/>
    <property type="match status" value="1"/>
</dbReference>
<dbReference type="SUPFAM" id="SSF46955">
    <property type="entry name" value="Putative DNA-binding domain"/>
    <property type="match status" value="1"/>
</dbReference>
<dbReference type="Proteomes" id="UP001144036">
    <property type="component" value="Unassembled WGS sequence"/>
</dbReference>
<evidence type="ECO:0000313" key="8">
    <source>
        <dbReference type="Proteomes" id="UP001144036"/>
    </source>
</evidence>
<dbReference type="PANTHER" id="PTHR11739:SF4">
    <property type="entry name" value="CITRATE SYNTHASE, PEROXISOMAL"/>
    <property type="match status" value="1"/>
</dbReference>
<dbReference type="Gene3D" id="1.10.580.10">
    <property type="entry name" value="Citrate Synthase, domain 1"/>
    <property type="match status" value="1"/>
</dbReference>
<dbReference type="EC" id="2.3.3.16" evidence="3"/>
<comment type="similarity">
    <text evidence="2">Belongs to the citrate synthase family.</text>
</comment>
<feature type="compositionally biased region" description="Pro residues" evidence="5">
    <location>
        <begin position="102"/>
        <end position="112"/>
    </location>
</feature>
<dbReference type="PRINTS" id="PR00143">
    <property type="entry name" value="CITRTSNTHASE"/>
</dbReference>
<gene>
    <name evidence="7" type="ORF">OUY22_34945</name>
</gene>
<evidence type="ECO:0000259" key="6">
    <source>
        <dbReference type="Pfam" id="PF12728"/>
    </source>
</evidence>
<keyword evidence="8" id="KW-1185">Reference proteome</keyword>
<reference evidence="7" key="1">
    <citation type="submission" date="2022-11" db="EMBL/GenBank/DDBJ databases">
        <title>Nonomuraea corallina sp. nov., a new species of the genus Nonomuraea isolated from sea side sediment in Thai sea.</title>
        <authorList>
            <person name="Ngamcharungchit C."/>
            <person name="Matsumoto A."/>
            <person name="Suriyachadkun C."/>
            <person name="Panbangred W."/>
            <person name="Inahashi Y."/>
            <person name="Intra B."/>
        </authorList>
    </citation>
    <scope>NUCLEOTIDE SEQUENCE</scope>
    <source>
        <strain evidence="7">MCN248</strain>
    </source>
</reference>
<dbReference type="Pfam" id="PF12728">
    <property type="entry name" value="HTH_17"/>
    <property type="match status" value="1"/>
</dbReference>
<name>A0ABT4SNI1_9ACTN</name>
<dbReference type="InterPro" id="IPR016142">
    <property type="entry name" value="Citrate_synth-like_lrg_a-sub"/>
</dbReference>
<dbReference type="Gene3D" id="1.10.230.10">
    <property type="entry name" value="Cytochrome P450-Terp, domain 2"/>
    <property type="match status" value="1"/>
</dbReference>
<dbReference type="PANTHER" id="PTHR11739">
    <property type="entry name" value="CITRATE SYNTHASE"/>
    <property type="match status" value="1"/>
</dbReference>
<evidence type="ECO:0000256" key="4">
    <source>
        <dbReference type="ARBA" id="ARBA00022679"/>
    </source>
</evidence>
<feature type="compositionally biased region" description="Polar residues" evidence="5">
    <location>
        <begin position="118"/>
        <end position="133"/>
    </location>
</feature>
<dbReference type="EMBL" id="JAPNNL010000261">
    <property type="protein sequence ID" value="MDA0638635.1"/>
    <property type="molecule type" value="Genomic_DNA"/>
</dbReference>
<accession>A0ABT4SNI1</accession>
<dbReference type="InterPro" id="IPR036969">
    <property type="entry name" value="Citrate_synthase_sf"/>
</dbReference>
<feature type="domain" description="Helix-turn-helix" evidence="6">
    <location>
        <begin position="4"/>
        <end position="52"/>
    </location>
</feature>
<dbReference type="InterPro" id="IPR016143">
    <property type="entry name" value="Citrate_synth-like_sm_a-sub"/>
</dbReference>
<evidence type="ECO:0000256" key="3">
    <source>
        <dbReference type="ARBA" id="ARBA00012972"/>
    </source>
</evidence>
<evidence type="ECO:0000256" key="1">
    <source>
        <dbReference type="ARBA" id="ARBA00005163"/>
    </source>
</evidence>
<keyword evidence="4" id="KW-0808">Transferase</keyword>
<dbReference type="SUPFAM" id="SSF48256">
    <property type="entry name" value="Citrate synthase"/>
    <property type="match status" value="1"/>
</dbReference>
<feature type="region of interest" description="Disordered" evidence="5">
    <location>
        <begin position="98"/>
        <end position="139"/>
    </location>
</feature>
<organism evidence="7 8">
    <name type="scientific">Nonomuraea corallina</name>
    <dbReference type="NCBI Taxonomy" id="2989783"/>
    <lineage>
        <taxon>Bacteria</taxon>
        <taxon>Bacillati</taxon>
        <taxon>Actinomycetota</taxon>
        <taxon>Actinomycetes</taxon>
        <taxon>Streptosporangiales</taxon>
        <taxon>Streptosporangiaceae</taxon>
        <taxon>Nonomuraea</taxon>
    </lineage>
</organism>
<evidence type="ECO:0000256" key="5">
    <source>
        <dbReference type="SAM" id="MobiDB-lite"/>
    </source>
</evidence>
<protein>
    <recommendedName>
        <fullName evidence="3">citrate synthase (unknown stereospecificity)</fullName>
        <ecNumber evidence="3">2.3.3.16</ecNumber>
    </recommendedName>
</protein>
<dbReference type="InterPro" id="IPR009061">
    <property type="entry name" value="DNA-bd_dom_put_sf"/>
</dbReference>
<comment type="caution">
    <text evidence="7">The sequence shown here is derived from an EMBL/GenBank/DDBJ whole genome shotgun (WGS) entry which is preliminary data.</text>
</comment>
<dbReference type="InterPro" id="IPR002020">
    <property type="entry name" value="Citrate_synthase"/>
</dbReference>
<dbReference type="RefSeq" id="WP_270159586.1">
    <property type="nucleotide sequence ID" value="NZ_JAPNNL010000261.1"/>
</dbReference>
<dbReference type="InterPro" id="IPR041657">
    <property type="entry name" value="HTH_17"/>
</dbReference>
<evidence type="ECO:0000256" key="2">
    <source>
        <dbReference type="ARBA" id="ARBA00010566"/>
    </source>
</evidence>
<comment type="pathway">
    <text evidence="1">Carbohydrate metabolism; tricarboxylic acid cycle.</text>
</comment>